<protein>
    <submittedName>
        <fullName evidence="1">IS1 family transposase</fullName>
    </submittedName>
</protein>
<dbReference type="EMBL" id="BMJC01000001">
    <property type="protein sequence ID" value="GGA87906.1"/>
    <property type="molecule type" value="Genomic_DNA"/>
</dbReference>
<accession>A0A8J2XR79</accession>
<dbReference type="GO" id="GO:0004803">
    <property type="term" value="F:transposase activity"/>
    <property type="evidence" value="ECO:0007669"/>
    <property type="project" value="InterPro"/>
</dbReference>
<dbReference type="Proteomes" id="UP000607559">
    <property type="component" value="Unassembled WGS sequence"/>
</dbReference>
<dbReference type="InterPro" id="IPR005063">
    <property type="entry name" value="Transposase_27"/>
</dbReference>
<evidence type="ECO:0000313" key="1">
    <source>
        <dbReference type="EMBL" id="GGA87906.1"/>
    </source>
</evidence>
<keyword evidence="2" id="KW-1185">Reference proteome</keyword>
<dbReference type="GO" id="GO:0006313">
    <property type="term" value="P:DNA transposition"/>
    <property type="evidence" value="ECO:0007669"/>
    <property type="project" value="InterPro"/>
</dbReference>
<dbReference type="PANTHER" id="PTHR33293:SF2">
    <property type="entry name" value="TRANSPOSASE"/>
    <property type="match status" value="1"/>
</dbReference>
<gene>
    <name evidence="1" type="ORF">GCM10011511_08780</name>
</gene>
<organism evidence="1 2">
    <name type="scientific">Puia dinghuensis</name>
    <dbReference type="NCBI Taxonomy" id="1792502"/>
    <lineage>
        <taxon>Bacteria</taxon>
        <taxon>Pseudomonadati</taxon>
        <taxon>Bacteroidota</taxon>
        <taxon>Chitinophagia</taxon>
        <taxon>Chitinophagales</taxon>
        <taxon>Chitinophagaceae</taxon>
        <taxon>Puia</taxon>
    </lineage>
</organism>
<proteinExistence type="predicted"/>
<dbReference type="Pfam" id="PF03400">
    <property type="entry name" value="DDE_Tnp_IS1"/>
    <property type="match status" value="1"/>
</dbReference>
<comment type="caution">
    <text evidence="1">The sequence shown here is derived from an EMBL/GenBank/DDBJ whole genome shotgun (WGS) entry which is preliminary data.</text>
</comment>
<dbReference type="InterPro" id="IPR051354">
    <property type="entry name" value="Transposase_27_IS1"/>
</dbReference>
<dbReference type="GO" id="GO:0003677">
    <property type="term" value="F:DNA binding"/>
    <property type="evidence" value="ECO:0007669"/>
    <property type="project" value="InterPro"/>
</dbReference>
<name>A0A8J2XR79_9BACT</name>
<dbReference type="NCBIfam" id="NF033558">
    <property type="entry name" value="transpos_IS1"/>
    <property type="match status" value="1"/>
</dbReference>
<evidence type="ECO:0000313" key="2">
    <source>
        <dbReference type="Proteomes" id="UP000607559"/>
    </source>
</evidence>
<reference evidence="1" key="1">
    <citation type="journal article" date="2014" name="Int. J. Syst. Evol. Microbiol.">
        <title>Complete genome sequence of Corynebacterium casei LMG S-19264T (=DSM 44701T), isolated from a smear-ripened cheese.</title>
        <authorList>
            <consortium name="US DOE Joint Genome Institute (JGI-PGF)"/>
            <person name="Walter F."/>
            <person name="Albersmeier A."/>
            <person name="Kalinowski J."/>
            <person name="Ruckert C."/>
        </authorList>
    </citation>
    <scope>NUCLEOTIDE SEQUENCE</scope>
    <source>
        <strain evidence="1">CGMCC 1.15448</strain>
    </source>
</reference>
<dbReference type="PANTHER" id="PTHR33293">
    <property type="entry name" value="INSERTION ELEMENT IS1 1 PROTEIN INSB-RELATED"/>
    <property type="match status" value="1"/>
</dbReference>
<dbReference type="RefSeq" id="WP_188928921.1">
    <property type="nucleotide sequence ID" value="NZ_BMJC01000001.1"/>
</dbReference>
<reference evidence="1" key="2">
    <citation type="submission" date="2020-09" db="EMBL/GenBank/DDBJ databases">
        <authorList>
            <person name="Sun Q."/>
            <person name="Zhou Y."/>
        </authorList>
    </citation>
    <scope>NUCLEOTIDE SEQUENCE</scope>
    <source>
        <strain evidence="1">CGMCC 1.15448</strain>
    </source>
</reference>
<dbReference type="AlphaFoldDB" id="A0A8J2XR79"/>
<sequence>MKCKFCDYSCQKAGRQKNGTQKLYCKGCNKYQQSVYRSNACLKETKRLISKMICESVSVRGIARILKISVNTVQAYLKWAGNQISKPPIPLNQANIEVDELHTFIGNKQNQFWIAYALNRATGKVLDFVIGRRSKRTLRMLVNTLLLSGASKINTDQLNIYRTLIPPAIHEYRRYCTNRIERKNLSIRTHIKRLSRRTICFSRSHDLLECCLKIYFWEA</sequence>